<evidence type="ECO:0000313" key="4">
    <source>
        <dbReference type="Proteomes" id="UP000198211"/>
    </source>
</evidence>
<dbReference type="AlphaFoldDB" id="A0A225V0R0"/>
<dbReference type="InterPro" id="IPR041577">
    <property type="entry name" value="RT_RNaseH_2"/>
</dbReference>
<dbReference type="Gene3D" id="3.30.70.270">
    <property type="match status" value="3"/>
</dbReference>
<dbReference type="PANTHER" id="PTHR33064">
    <property type="entry name" value="POL PROTEIN"/>
    <property type="match status" value="1"/>
</dbReference>
<feature type="domain" description="Reverse transcriptase/retrotransposon-derived protein RNase H-like" evidence="2">
    <location>
        <begin position="286"/>
        <end position="380"/>
    </location>
</feature>
<dbReference type="Pfam" id="PF17919">
    <property type="entry name" value="RT_RNaseH_2"/>
    <property type="match status" value="1"/>
</dbReference>
<dbReference type="SUPFAM" id="SSF56672">
    <property type="entry name" value="DNA/RNA polymerases"/>
    <property type="match status" value="1"/>
</dbReference>
<comment type="caution">
    <text evidence="3">The sequence shown here is derived from an EMBL/GenBank/DDBJ whole genome shotgun (WGS) entry which is preliminary data.</text>
</comment>
<dbReference type="OrthoDB" id="120509at2759"/>
<proteinExistence type="predicted"/>
<evidence type="ECO:0000259" key="1">
    <source>
        <dbReference type="Pfam" id="PF00078"/>
    </source>
</evidence>
<dbReference type="InterPro" id="IPR000477">
    <property type="entry name" value="RT_dom"/>
</dbReference>
<sequence length="640" mass="72258">MEYAMPLVDDLLTELENYLWFCSLDAASGFWAIMMTMRARKTSAFVCALGHFGWLRMPFGLKNAPMIYQKIIDNAIWGFVQRNGGWERYVERMKLAEEAAKHQRLPDDDSDFALTTKTTWTKFEADRQALSELDPVLRMVNDPYADMFVANEPDESSLVPVFQRRSFVDDICFGGTTFDDCLDTLDKLLVRFEECRISVSFTKSIFCQSKVDFLSHEVSPEGIRADPNKMTAVTKLPIPKSKKGMQQFLGSLNLYSCFIQDFAVYGAALNQLKEDNFFDGGDLVAAKESFSALQRKVADTPILRHFDAKKEVHIMLYANEWAVSATLMQMHDDELHPVHFCGRVLKDAEMNCHSTEKDVLALLLLLKVCYTELAGKKLHVYTRFSTLAWINKSKSLFDRAAQLAVLLSPWQLKVQRVREKDCVFTQLLQSTITNFVDLDDSLALVTSPTIGSPSTRLDPSLLYAQLPHDYEGFVVSFDGSAKTEKNGGYGSCSWIVWKLPECQIVIAANAYLEQTTVNMAELEVGKPALGVIACRKDSLMTLLNRHRELVAKPNSVRYLHVVCECNATADSLAGEALESKVSKVVFNDHRKTEVKELNRIQEMIYESSSDDIKVQITDSGTLVQILDGKTRHIHARDSVV</sequence>
<dbReference type="PANTHER" id="PTHR33064:SF37">
    <property type="entry name" value="RIBONUCLEASE H"/>
    <property type="match status" value="1"/>
</dbReference>
<evidence type="ECO:0000313" key="3">
    <source>
        <dbReference type="EMBL" id="OWY99405.1"/>
    </source>
</evidence>
<name>A0A225V0R0_9STRA</name>
<feature type="domain" description="Reverse transcriptase" evidence="1">
    <location>
        <begin position="12"/>
        <end position="76"/>
    </location>
</feature>
<dbReference type="CDD" id="cd01647">
    <property type="entry name" value="RT_LTR"/>
    <property type="match status" value="1"/>
</dbReference>
<dbReference type="Proteomes" id="UP000198211">
    <property type="component" value="Unassembled WGS sequence"/>
</dbReference>
<dbReference type="InterPro" id="IPR051320">
    <property type="entry name" value="Viral_Replic_Matur_Polypro"/>
</dbReference>
<dbReference type="InterPro" id="IPR043502">
    <property type="entry name" value="DNA/RNA_pol_sf"/>
</dbReference>
<evidence type="ECO:0000259" key="2">
    <source>
        <dbReference type="Pfam" id="PF17919"/>
    </source>
</evidence>
<dbReference type="EMBL" id="NBNE01008517">
    <property type="protein sequence ID" value="OWY99405.1"/>
    <property type="molecule type" value="Genomic_DNA"/>
</dbReference>
<organism evidence="3 4">
    <name type="scientific">Phytophthora megakarya</name>
    <dbReference type="NCBI Taxonomy" id="4795"/>
    <lineage>
        <taxon>Eukaryota</taxon>
        <taxon>Sar</taxon>
        <taxon>Stramenopiles</taxon>
        <taxon>Oomycota</taxon>
        <taxon>Peronosporomycetes</taxon>
        <taxon>Peronosporales</taxon>
        <taxon>Peronosporaceae</taxon>
        <taxon>Phytophthora</taxon>
    </lineage>
</organism>
<gene>
    <name evidence="3" type="ORF">PHMEG_00029592</name>
</gene>
<dbReference type="Pfam" id="PF00078">
    <property type="entry name" value="RVT_1"/>
    <property type="match status" value="1"/>
</dbReference>
<dbReference type="InterPro" id="IPR043128">
    <property type="entry name" value="Rev_trsase/Diguanyl_cyclase"/>
</dbReference>
<dbReference type="STRING" id="4795.A0A225V0R0"/>
<keyword evidence="4" id="KW-1185">Reference proteome</keyword>
<accession>A0A225V0R0</accession>
<reference evidence="4" key="1">
    <citation type="submission" date="2017-03" db="EMBL/GenBank/DDBJ databases">
        <title>Phytopthora megakarya and P. palmivora, two closely related causual agents of cacao black pod achieved similar genome size and gene model numbers by different mechanisms.</title>
        <authorList>
            <person name="Ali S."/>
            <person name="Shao J."/>
            <person name="Larry D.J."/>
            <person name="Kronmiller B."/>
            <person name="Shen D."/>
            <person name="Strem M.D."/>
            <person name="Melnick R.L."/>
            <person name="Guiltinan M.J."/>
            <person name="Tyler B.M."/>
            <person name="Meinhardt L.W."/>
            <person name="Bailey B.A."/>
        </authorList>
    </citation>
    <scope>NUCLEOTIDE SEQUENCE [LARGE SCALE GENOMIC DNA]</scope>
    <source>
        <strain evidence="4">zdho120</strain>
    </source>
</reference>
<protein>
    <submittedName>
        <fullName evidence="3">Uncharacterized protein</fullName>
    </submittedName>
</protein>
<dbReference type="Gene3D" id="3.10.10.10">
    <property type="entry name" value="HIV Type 1 Reverse Transcriptase, subunit A, domain 1"/>
    <property type="match status" value="1"/>
</dbReference>